<keyword evidence="8" id="KW-1185">Reference proteome</keyword>
<dbReference type="EMBL" id="JAGRRH010000002">
    <property type="protein sequence ID" value="KAG7373078.1"/>
    <property type="molecule type" value="Genomic_DNA"/>
</dbReference>
<keyword evidence="4" id="KW-0479">Metal-binding</keyword>
<dbReference type="GO" id="GO:0090560">
    <property type="term" value="F:2-(3-amino-3-carboxypropyl)histidine synthase activity"/>
    <property type="evidence" value="ECO:0007669"/>
    <property type="project" value="InterPro"/>
</dbReference>
<dbReference type="GO" id="GO:0017183">
    <property type="term" value="P:protein histidyl modification to diphthamide"/>
    <property type="evidence" value="ECO:0007669"/>
    <property type="project" value="InterPro"/>
</dbReference>
<evidence type="ECO:0000313" key="7">
    <source>
        <dbReference type="EMBL" id="KAG7373078.1"/>
    </source>
</evidence>
<accession>A0A9K3Q6S1</accession>
<dbReference type="AlphaFoldDB" id="A0A9K3Q6S1"/>
<sequence>MSSHRSPPPQLLFDDGSRVMQEEAASSIFLTTTALSQESSSPRGNIPLHMYYEVERISREVIQLVFENNSRNSDEATTEHVKPRVLRIALQFPDELLADSPEVCWLLDDQLRRDLLEWNDTSCKTDNSDSNNSITPFCFVLGDTTVNSCCPDEVAALHLNADVLVHYGHACLSPTGTLPVLYSFGKLPLNVEDAVQKMEQARQERGSEKVLILYQVGYHHAVPQLQNTWQQAVNQHVEKTLHIEVAQIPKPSKTSRRKRQPTATARGDHCCGSLNDQVKSTCCQSSSETTNNKYTADTVGISCGGVEHESSCAKSNVLGIVDEEEIMDIPVDSLARPLIIGGLELPPTITSWESLAGYTILFIMSSDPTTAEDLSSTLAAPHHRQYCNSMLCFLSLPDPPKEYWMYTPTDNTLNFNDKGSSSSSIQRQLKRRFFLTQKARDANVFGILVSNLSQQHLIDVVQTLQAIIQDAGKASYSFAVGRINPAKLANFAEIDVFCLVACREQSMLDNERDYPVPVITPMELEIALGNLEWGTEPYSLDCQDILRRVRQSIDNDENGEKEDTDAPYFSLVTGRYESKNVPSGLAKDECLNLLHLPGQGQIMEYKSEAANFLKQREYHGLETMVGQTEAKAAVRGLSGIASNYSGS</sequence>
<name>A0A9K3Q6S1_9STRA</name>
<evidence type="ECO:0000256" key="3">
    <source>
        <dbReference type="ARBA" id="ARBA00006179"/>
    </source>
</evidence>
<gene>
    <name evidence="7" type="ORF">IV203_033802</name>
</gene>
<keyword evidence="6" id="KW-0411">Iron-sulfur</keyword>
<proteinExistence type="inferred from homology"/>
<reference evidence="7" key="2">
    <citation type="submission" date="2021-04" db="EMBL/GenBank/DDBJ databases">
        <authorList>
            <person name="Podell S."/>
        </authorList>
    </citation>
    <scope>NUCLEOTIDE SEQUENCE</scope>
    <source>
        <strain evidence="7">Hildebrandi</strain>
    </source>
</reference>
<dbReference type="InterPro" id="IPR016435">
    <property type="entry name" value="DPH1/DPH2"/>
</dbReference>
<dbReference type="Proteomes" id="UP000693970">
    <property type="component" value="Unassembled WGS sequence"/>
</dbReference>
<evidence type="ECO:0000256" key="4">
    <source>
        <dbReference type="ARBA" id="ARBA00022723"/>
    </source>
</evidence>
<dbReference type="SFLD" id="SFLDG01121">
    <property type="entry name" value="Diphthamide_biosynthesis"/>
    <property type="match status" value="1"/>
</dbReference>
<comment type="cofactor">
    <cofactor evidence="1">
        <name>[4Fe-4S] cluster</name>
        <dbReference type="ChEBI" id="CHEBI:49883"/>
    </cofactor>
</comment>
<comment type="pathway">
    <text evidence="2">Protein modification; peptidyl-diphthamide biosynthesis.</text>
</comment>
<dbReference type="NCBIfam" id="TIGR00322">
    <property type="entry name" value="diphth2_R"/>
    <property type="match status" value="2"/>
</dbReference>
<dbReference type="PANTHER" id="PTHR10762">
    <property type="entry name" value="DIPHTHAMIDE BIOSYNTHESIS PROTEIN"/>
    <property type="match status" value="1"/>
</dbReference>
<evidence type="ECO:0000313" key="8">
    <source>
        <dbReference type="Proteomes" id="UP000693970"/>
    </source>
</evidence>
<dbReference type="GO" id="GO:0051536">
    <property type="term" value="F:iron-sulfur cluster binding"/>
    <property type="evidence" value="ECO:0007669"/>
    <property type="project" value="UniProtKB-KW"/>
</dbReference>
<dbReference type="Pfam" id="PF01866">
    <property type="entry name" value="Diphthamide_syn"/>
    <property type="match status" value="2"/>
</dbReference>
<comment type="caution">
    <text evidence="7">The sequence shown here is derived from an EMBL/GenBank/DDBJ whole genome shotgun (WGS) entry which is preliminary data.</text>
</comment>
<reference evidence="7" key="1">
    <citation type="journal article" date="2021" name="Sci. Rep.">
        <title>Diploid genomic architecture of Nitzschia inconspicua, an elite biomass production diatom.</title>
        <authorList>
            <person name="Oliver A."/>
            <person name="Podell S."/>
            <person name="Pinowska A."/>
            <person name="Traller J.C."/>
            <person name="Smith S.R."/>
            <person name="McClure R."/>
            <person name="Beliaev A."/>
            <person name="Bohutskyi P."/>
            <person name="Hill E.A."/>
            <person name="Rabines A."/>
            <person name="Zheng H."/>
            <person name="Allen L.Z."/>
            <person name="Kuo A."/>
            <person name="Grigoriev I.V."/>
            <person name="Allen A.E."/>
            <person name="Hazlebeck D."/>
            <person name="Allen E.E."/>
        </authorList>
    </citation>
    <scope>NUCLEOTIDE SEQUENCE</scope>
    <source>
        <strain evidence="7">Hildebrandi</strain>
    </source>
</reference>
<comment type="similarity">
    <text evidence="3">Belongs to the DPH1/DPH2 family. DPH2 subfamily.</text>
</comment>
<dbReference type="FunFam" id="3.40.50.11860:FF:000001">
    <property type="entry name" value="2-(3-amino-3-carboxypropyl)histidine synthase subunit 2"/>
    <property type="match status" value="1"/>
</dbReference>
<protein>
    <submittedName>
        <fullName evidence="7">DPH2: diphthamide biosynthesis protein 2</fullName>
    </submittedName>
</protein>
<dbReference type="PANTHER" id="PTHR10762:SF2">
    <property type="entry name" value="2-(3-AMINO-3-CARBOXYPROPYL)HISTIDINE SYNTHASE SUBUNIT 2"/>
    <property type="match status" value="1"/>
</dbReference>
<organism evidence="7 8">
    <name type="scientific">Nitzschia inconspicua</name>
    <dbReference type="NCBI Taxonomy" id="303405"/>
    <lineage>
        <taxon>Eukaryota</taxon>
        <taxon>Sar</taxon>
        <taxon>Stramenopiles</taxon>
        <taxon>Ochrophyta</taxon>
        <taxon>Bacillariophyta</taxon>
        <taxon>Bacillariophyceae</taxon>
        <taxon>Bacillariophycidae</taxon>
        <taxon>Bacillariales</taxon>
        <taxon>Bacillariaceae</taxon>
        <taxon>Nitzschia</taxon>
    </lineage>
</organism>
<keyword evidence="5" id="KW-0408">Iron</keyword>
<dbReference type="OrthoDB" id="449241at2759"/>
<evidence type="ECO:0000256" key="1">
    <source>
        <dbReference type="ARBA" id="ARBA00001966"/>
    </source>
</evidence>
<evidence type="ECO:0000256" key="2">
    <source>
        <dbReference type="ARBA" id="ARBA00005156"/>
    </source>
</evidence>
<dbReference type="GO" id="GO:0046872">
    <property type="term" value="F:metal ion binding"/>
    <property type="evidence" value="ECO:0007669"/>
    <property type="project" value="UniProtKB-KW"/>
</dbReference>
<evidence type="ECO:0000256" key="6">
    <source>
        <dbReference type="ARBA" id="ARBA00023014"/>
    </source>
</evidence>
<evidence type="ECO:0000256" key="5">
    <source>
        <dbReference type="ARBA" id="ARBA00023004"/>
    </source>
</evidence>
<dbReference type="SFLD" id="SFLDS00032">
    <property type="entry name" value="Radical_SAM_3-amino-3-carboxyp"/>
    <property type="match status" value="1"/>
</dbReference>